<organism evidence="3 4">
    <name type="scientific">Trematosphaeria pertusa</name>
    <dbReference type="NCBI Taxonomy" id="390896"/>
    <lineage>
        <taxon>Eukaryota</taxon>
        <taxon>Fungi</taxon>
        <taxon>Dikarya</taxon>
        <taxon>Ascomycota</taxon>
        <taxon>Pezizomycotina</taxon>
        <taxon>Dothideomycetes</taxon>
        <taxon>Pleosporomycetidae</taxon>
        <taxon>Pleosporales</taxon>
        <taxon>Massarineae</taxon>
        <taxon>Trematosphaeriaceae</taxon>
        <taxon>Trematosphaeria</taxon>
    </lineage>
</organism>
<dbReference type="GeneID" id="54584170"/>
<evidence type="ECO:0000313" key="3">
    <source>
        <dbReference type="EMBL" id="KAF2252882.1"/>
    </source>
</evidence>
<accession>A0A6A6ISS3</accession>
<protein>
    <submittedName>
        <fullName evidence="3">HET-domain-containing protein</fullName>
    </submittedName>
</protein>
<reference evidence="3" key="1">
    <citation type="journal article" date="2020" name="Stud. Mycol.">
        <title>101 Dothideomycetes genomes: a test case for predicting lifestyles and emergence of pathogens.</title>
        <authorList>
            <person name="Haridas S."/>
            <person name="Albert R."/>
            <person name="Binder M."/>
            <person name="Bloem J."/>
            <person name="Labutti K."/>
            <person name="Salamov A."/>
            <person name="Andreopoulos B."/>
            <person name="Baker S."/>
            <person name="Barry K."/>
            <person name="Bills G."/>
            <person name="Bluhm B."/>
            <person name="Cannon C."/>
            <person name="Castanera R."/>
            <person name="Culley D."/>
            <person name="Daum C."/>
            <person name="Ezra D."/>
            <person name="Gonzalez J."/>
            <person name="Henrissat B."/>
            <person name="Kuo A."/>
            <person name="Liang C."/>
            <person name="Lipzen A."/>
            <person name="Lutzoni F."/>
            <person name="Magnuson J."/>
            <person name="Mondo S."/>
            <person name="Nolan M."/>
            <person name="Ohm R."/>
            <person name="Pangilinan J."/>
            <person name="Park H.-J."/>
            <person name="Ramirez L."/>
            <person name="Alfaro M."/>
            <person name="Sun H."/>
            <person name="Tritt A."/>
            <person name="Yoshinaga Y."/>
            <person name="Zwiers L.-H."/>
            <person name="Turgeon B."/>
            <person name="Goodwin S."/>
            <person name="Spatafora J."/>
            <person name="Crous P."/>
            <person name="Grigoriev I."/>
        </authorList>
    </citation>
    <scope>NUCLEOTIDE SEQUENCE</scope>
    <source>
        <strain evidence="3">CBS 122368</strain>
    </source>
</reference>
<feature type="domain" description="DUF8212" evidence="2">
    <location>
        <begin position="226"/>
        <end position="249"/>
    </location>
</feature>
<dbReference type="PANTHER" id="PTHR10622:SF12">
    <property type="entry name" value="HET DOMAIN-CONTAINING PROTEIN"/>
    <property type="match status" value="1"/>
</dbReference>
<proteinExistence type="predicted"/>
<dbReference type="InterPro" id="IPR010730">
    <property type="entry name" value="HET"/>
</dbReference>
<dbReference type="EMBL" id="ML987191">
    <property type="protein sequence ID" value="KAF2252882.1"/>
    <property type="molecule type" value="Genomic_DNA"/>
</dbReference>
<dbReference type="OrthoDB" id="20872at2759"/>
<gene>
    <name evidence="3" type="ORF">BU26DRAFT_528252</name>
</gene>
<feature type="domain" description="Heterokaryon incompatibility" evidence="1">
    <location>
        <begin position="23"/>
        <end position="111"/>
    </location>
</feature>
<evidence type="ECO:0000259" key="1">
    <source>
        <dbReference type="Pfam" id="PF06985"/>
    </source>
</evidence>
<evidence type="ECO:0000313" key="4">
    <source>
        <dbReference type="Proteomes" id="UP000800094"/>
    </source>
</evidence>
<evidence type="ECO:0000259" key="2">
    <source>
        <dbReference type="Pfam" id="PF26640"/>
    </source>
</evidence>
<dbReference type="Pfam" id="PF26640">
    <property type="entry name" value="DUF8212"/>
    <property type="match status" value="1"/>
</dbReference>
<name>A0A6A6ISS3_9PLEO</name>
<sequence>MRLLHSQTLQFKVFNGERLPSFLILSHTWGDEEVNYQDMVFVQQEDIIGSAGFRKIQKTAEVAREHHYEYFWVDTCCIDKTNSAELQEAINSMFLWYQKSAVCVVYLEDVAAGLNWMDNDLGELLPKSRWTTRGWTLQELIAPRNVHFYDQSWVYITQKHAAPFDVHRATKIPEYVLLTGDLSRASVAQKMSWAAYRSTVRIEDRAYSLMGLFGVHVPMLYGEGENAFIRLQEEILRTTADDSIFAWHAEERAYVLLSLPP</sequence>
<dbReference type="InterPro" id="IPR058525">
    <property type="entry name" value="DUF8212"/>
</dbReference>
<dbReference type="PANTHER" id="PTHR10622">
    <property type="entry name" value="HET DOMAIN-CONTAINING PROTEIN"/>
    <property type="match status" value="1"/>
</dbReference>
<dbReference type="Pfam" id="PF06985">
    <property type="entry name" value="HET"/>
    <property type="match status" value="1"/>
</dbReference>
<dbReference type="Proteomes" id="UP000800094">
    <property type="component" value="Unassembled WGS sequence"/>
</dbReference>
<keyword evidence="4" id="KW-1185">Reference proteome</keyword>
<dbReference type="AlphaFoldDB" id="A0A6A6ISS3"/>
<dbReference type="RefSeq" id="XP_033687886.1">
    <property type="nucleotide sequence ID" value="XM_033830840.1"/>
</dbReference>